<dbReference type="Proteomes" id="UP000283727">
    <property type="component" value="Unassembled WGS sequence"/>
</dbReference>
<reference evidence="1 2" key="1">
    <citation type="submission" date="2018-08" db="EMBL/GenBank/DDBJ databases">
        <title>A genome reference for cultivated species of the human gut microbiota.</title>
        <authorList>
            <person name="Zou Y."/>
            <person name="Xue W."/>
            <person name="Luo G."/>
        </authorList>
    </citation>
    <scope>NUCLEOTIDE SEQUENCE [LARGE SCALE GENOMIC DNA]</scope>
    <source>
        <strain evidence="1 2">AM12-10</strain>
    </source>
</reference>
<accession>A0A415C407</accession>
<gene>
    <name evidence="1" type="ORF">DW137_08370</name>
</gene>
<organism evidence="1 2">
    <name type="scientific">Bifidobacterium bifidum</name>
    <dbReference type="NCBI Taxonomy" id="1681"/>
    <lineage>
        <taxon>Bacteria</taxon>
        <taxon>Bacillati</taxon>
        <taxon>Actinomycetota</taxon>
        <taxon>Actinomycetes</taxon>
        <taxon>Bifidobacteriales</taxon>
        <taxon>Bifidobacteriaceae</taxon>
        <taxon>Bifidobacterium</taxon>
    </lineage>
</organism>
<evidence type="ECO:0000313" key="1">
    <source>
        <dbReference type="EMBL" id="RHJ22675.1"/>
    </source>
</evidence>
<protein>
    <submittedName>
        <fullName evidence="1">Uncharacterized protein</fullName>
    </submittedName>
</protein>
<dbReference type="AlphaFoldDB" id="A0A415C407"/>
<proteinExistence type="predicted"/>
<comment type="caution">
    <text evidence="1">The sequence shown here is derived from an EMBL/GenBank/DDBJ whole genome shotgun (WGS) entry which is preliminary data.</text>
</comment>
<sequence>MFLPWYGTQSATCLMDRDKIYRILIQAVSGMVALFKPRLRGLHADREMHRDVEIVMDCEV</sequence>
<evidence type="ECO:0000313" key="2">
    <source>
        <dbReference type="Proteomes" id="UP000283727"/>
    </source>
</evidence>
<dbReference type="EMBL" id="QRLR01000004">
    <property type="protein sequence ID" value="RHJ22675.1"/>
    <property type="molecule type" value="Genomic_DNA"/>
</dbReference>
<name>A0A415C407_BIFBI</name>